<evidence type="ECO:0000313" key="2">
    <source>
        <dbReference type="EMBL" id="KAA6316052.1"/>
    </source>
</evidence>
<dbReference type="InterPro" id="IPR009061">
    <property type="entry name" value="DNA-bd_dom_put_sf"/>
</dbReference>
<proteinExistence type="predicted"/>
<name>A0A5J4Q3H5_9ZZZZ</name>
<dbReference type="EMBL" id="SNRY01005021">
    <property type="protein sequence ID" value="KAA6316052.1"/>
    <property type="molecule type" value="Genomic_DNA"/>
</dbReference>
<comment type="caution">
    <text evidence="2">The sequence shown here is derived from an EMBL/GenBank/DDBJ whole genome shotgun (WGS) entry which is preliminary data.</text>
</comment>
<dbReference type="AlphaFoldDB" id="A0A5J4Q3H5"/>
<dbReference type="Pfam" id="PF12728">
    <property type="entry name" value="HTH_17"/>
    <property type="match status" value="1"/>
</dbReference>
<accession>A0A5J4Q3H5</accession>
<sequence length="104" mass="11862">MNVKDLMSLGGNLSVSVNLDDLRIWHNELVATAGMKHHPIEKLPVQEELLTRKEVLKMLSIDASTLWRWAKSGYLVPFNFGGQKRYKTSDIRGLVEGKRKVSNR</sequence>
<evidence type="ECO:0000259" key="1">
    <source>
        <dbReference type="Pfam" id="PF12728"/>
    </source>
</evidence>
<protein>
    <recommendedName>
        <fullName evidence="1">Helix-turn-helix domain-containing protein</fullName>
    </recommendedName>
</protein>
<gene>
    <name evidence="2" type="ORF">EZS27_033585</name>
</gene>
<dbReference type="InterPro" id="IPR041657">
    <property type="entry name" value="HTH_17"/>
</dbReference>
<feature type="domain" description="Helix-turn-helix" evidence="1">
    <location>
        <begin position="49"/>
        <end position="97"/>
    </location>
</feature>
<reference evidence="2" key="1">
    <citation type="submission" date="2019-03" db="EMBL/GenBank/DDBJ databases">
        <title>Single cell metagenomics reveals metabolic interactions within the superorganism composed of flagellate Streblomastix strix and complex community of Bacteroidetes bacteria on its surface.</title>
        <authorList>
            <person name="Treitli S.C."/>
            <person name="Kolisko M."/>
            <person name="Husnik F."/>
            <person name="Keeling P."/>
            <person name="Hampl V."/>
        </authorList>
    </citation>
    <scope>NUCLEOTIDE SEQUENCE</scope>
    <source>
        <strain evidence="2">STM</strain>
    </source>
</reference>
<dbReference type="SUPFAM" id="SSF46955">
    <property type="entry name" value="Putative DNA-binding domain"/>
    <property type="match status" value="1"/>
</dbReference>
<organism evidence="2">
    <name type="scientific">termite gut metagenome</name>
    <dbReference type="NCBI Taxonomy" id="433724"/>
    <lineage>
        <taxon>unclassified sequences</taxon>
        <taxon>metagenomes</taxon>
        <taxon>organismal metagenomes</taxon>
    </lineage>
</organism>